<feature type="region of interest" description="Disordered" evidence="1">
    <location>
        <begin position="26"/>
        <end position="45"/>
    </location>
</feature>
<keyword evidence="4" id="KW-1185">Reference proteome</keyword>
<protein>
    <submittedName>
        <fullName evidence="3">Uncharacterized protein</fullName>
    </submittedName>
</protein>
<evidence type="ECO:0000313" key="4">
    <source>
        <dbReference type="Proteomes" id="UP000284006"/>
    </source>
</evidence>
<feature type="chain" id="PRO_5019340385" evidence="2">
    <location>
        <begin position="28"/>
        <end position="187"/>
    </location>
</feature>
<dbReference type="Proteomes" id="UP000284006">
    <property type="component" value="Unassembled WGS sequence"/>
</dbReference>
<dbReference type="OrthoDB" id="35881at149698"/>
<evidence type="ECO:0000256" key="1">
    <source>
        <dbReference type="SAM" id="MobiDB-lite"/>
    </source>
</evidence>
<dbReference type="RefSeq" id="WP_119809646.1">
    <property type="nucleotide sequence ID" value="NZ_QYUP01000041.1"/>
</dbReference>
<feature type="signal peptide" evidence="2">
    <location>
        <begin position="1"/>
        <end position="27"/>
    </location>
</feature>
<proteinExistence type="predicted"/>
<keyword evidence="2" id="KW-0732">Signal</keyword>
<sequence>MNSLCIATFHRLAIATALLLGPMLAHAGNPPEPPQQETQDAAGGAAQLAGKPELTAIAAAVADGVSTGLALSAGAVELNPAVSPTPLGLVTLTGAKIALVKYAQTLPEEEKRLVTKLISSLWSGAALNNIAVLLAAPPPVSLLLGLIMGLVTWHQASQAYEEADQALAARALPIALPLEQEALALRD</sequence>
<evidence type="ECO:0000256" key="2">
    <source>
        <dbReference type="SAM" id="SignalP"/>
    </source>
</evidence>
<reference evidence="3 4" key="1">
    <citation type="submission" date="2018-09" db="EMBL/GenBank/DDBJ databases">
        <authorList>
            <person name="Zhu H."/>
        </authorList>
    </citation>
    <scope>NUCLEOTIDE SEQUENCE [LARGE SCALE GENOMIC DNA]</scope>
    <source>
        <strain evidence="3 4">K1S02-61</strain>
    </source>
</reference>
<gene>
    <name evidence="3" type="ORF">D3872_04350</name>
</gene>
<dbReference type="EMBL" id="QYUP01000041">
    <property type="protein sequence ID" value="RJG23686.1"/>
    <property type="molecule type" value="Genomic_DNA"/>
</dbReference>
<evidence type="ECO:0000313" key="3">
    <source>
        <dbReference type="EMBL" id="RJG23686.1"/>
    </source>
</evidence>
<organism evidence="3 4">
    <name type="scientific">Massilia cavernae</name>
    <dbReference type="NCBI Taxonomy" id="2320864"/>
    <lineage>
        <taxon>Bacteria</taxon>
        <taxon>Pseudomonadati</taxon>
        <taxon>Pseudomonadota</taxon>
        <taxon>Betaproteobacteria</taxon>
        <taxon>Burkholderiales</taxon>
        <taxon>Oxalobacteraceae</taxon>
        <taxon>Telluria group</taxon>
        <taxon>Massilia</taxon>
    </lineage>
</organism>
<dbReference type="AlphaFoldDB" id="A0A418Y6P3"/>
<comment type="caution">
    <text evidence="3">The sequence shown here is derived from an EMBL/GenBank/DDBJ whole genome shotgun (WGS) entry which is preliminary data.</text>
</comment>
<name>A0A418Y6P3_9BURK</name>
<accession>A0A418Y6P3</accession>